<dbReference type="InterPro" id="IPR050951">
    <property type="entry name" value="Retrovirus_Pol_polyprotein"/>
</dbReference>
<accession>A0A914HWD3</accession>
<keyword evidence="4" id="KW-0255">Endonuclease</keyword>
<dbReference type="PANTHER" id="PTHR37984:SF5">
    <property type="entry name" value="PROTEIN NYNRIN-LIKE"/>
    <property type="match status" value="1"/>
</dbReference>
<dbReference type="InterPro" id="IPR021109">
    <property type="entry name" value="Peptidase_aspartic_dom_sf"/>
</dbReference>
<evidence type="ECO:0000256" key="5">
    <source>
        <dbReference type="ARBA" id="ARBA00022801"/>
    </source>
</evidence>
<dbReference type="AlphaFoldDB" id="A0A914HWD3"/>
<dbReference type="GO" id="GO:0006508">
    <property type="term" value="P:proteolysis"/>
    <property type="evidence" value="ECO:0007669"/>
    <property type="project" value="InterPro"/>
</dbReference>
<dbReference type="PANTHER" id="PTHR37984">
    <property type="entry name" value="PROTEIN CBG26694"/>
    <property type="match status" value="1"/>
</dbReference>
<name>A0A914HWD3_GLORO</name>
<evidence type="ECO:0000313" key="8">
    <source>
        <dbReference type="WBParaSite" id="Gr19_v10_g4633.t1"/>
    </source>
</evidence>
<dbReference type="Gene3D" id="2.40.70.10">
    <property type="entry name" value="Acid Proteases"/>
    <property type="match status" value="1"/>
</dbReference>
<keyword evidence="2" id="KW-0548">Nucleotidyltransferase</keyword>
<keyword evidence="3" id="KW-0540">Nuclease</keyword>
<feature type="domain" description="Peptidase A2" evidence="6">
    <location>
        <begin position="31"/>
        <end position="46"/>
    </location>
</feature>
<dbReference type="PROSITE" id="PS50175">
    <property type="entry name" value="ASP_PROT_RETROV"/>
    <property type="match status" value="1"/>
</dbReference>
<sequence>MNMILLPAARINSVHSSNLLRASIRVNSGKIEFILDTGADINVIDESAQKAIGSQPVKKCSEEAVLFDGRRANSWGKALPISNQKSPIRTAILRCKIWSIEPPRSSNNGRFWSPPGNEKFAARKFHSPISTNAAEKVREIVEKLPQKYAQIFEEGLGLCTKIKAHLTLNPTATPVFRRARPVPYSALPVVNGELERLEKIIGKICPVSSAER</sequence>
<evidence type="ECO:0000256" key="3">
    <source>
        <dbReference type="ARBA" id="ARBA00022722"/>
    </source>
</evidence>
<evidence type="ECO:0000259" key="6">
    <source>
        <dbReference type="PROSITE" id="PS50175"/>
    </source>
</evidence>
<evidence type="ECO:0000313" key="7">
    <source>
        <dbReference type="Proteomes" id="UP000887572"/>
    </source>
</evidence>
<dbReference type="GO" id="GO:0016779">
    <property type="term" value="F:nucleotidyltransferase activity"/>
    <property type="evidence" value="ECO:0007669"/>
    <property type="project" value="UniProtKB-KW"/>
</dbReference>
<dbReference type="InterPro" id="IPR001969">
    <property type="entry name" value="Aspartic_peptidase_AS"/>
</dbReference>
<keyword evidence="5" id="KW-0378">Hydrolase</keyword>
<keyword evidence="1" id="KW-0808">Transferase</keyword>
<reference evidence="8" key="1">
    <citation type="submission" date="2022-11" db="UniProtKB">
        <authorList>
            <consortium name="WormBaseParasite"/>
        </authorList>
    </citation>
    <scope>IDENTIFICATION</scope>
</reference>
<proteinExistence type="predicted"/>
<organism evidence="7 8">
    <name type="scientific">Globodera rostochiensis</name>
    <name type="common">Golden nematode worm</name>
    <name type="synonym">Heterodera rostochiensis</name>
    <dbReference type="NCBI Taxonomy" id="31243"/>
    <lineage>
        <taxon>Eukaryota</taxon>
        <taxon>Metazoa</taxon>
        <taxon>Ecdysozoa</taxon>
        <taxon>Nematoda</taxon>
        <taxon>Chromadorea</taxon>
        <taxon>Rhabditida</taxon>
        <taxon>Tylenchina</taxon>
        <taxon>Tylenchomorpha</taxon>
        <taxon>Tylenchoidea</taxon>
        <taxon>Heteroderidae</taxon>
        <taxon>Heteroderinae</taxon>
        <taxon>Globodera</taxon>
    </lineage>
</organism>
<evidence type="ECO:0000256" key="2">
    <source>
        <dbReference type="ARBA" id="ARBA00022695"/>
    </source>
</evidence>
<dbReference type="PROSITE" id="PS00141">
    <property type="entry name" value="ASP_PROTEASE"/>
    <property type="match status" value="1"/>
</dbReference>
<evidence type="ECO:0000256" key="1">
    <source>
        <dbReference type="ARBA" id="ARBA00022679"/>
    </source>
</evidence>
<dbReference type="GO" id="GO:0004519">
    <property type="term" value="F:endonuclease activity"/>
    <property type="evidence" value="ECO:0007669"/>
    <property type="project" value="UniProtKB-KW"/>
</dbReference>
<dbReference type="InterPro" id="IPR001995">
    <property type="entry name" value="Peptidase_A2_cat"/>
</dbReference>
<dbReference type="SUPFAM" id="SSF50630">
    <property type="entry name" value="Acid proteases"/>
    <property type="match status" value="1"/>
</dbReference>
<dbReference type="WBParaSite" id="Gr19_v10_g4633.t1">
    <property type="protein sequence ID" value="Gr19_v10_g4633.t1"/>
    <property type="gene ID" value="Gr19_v10_g4633"/>
</dbReference>
<dbReference type="Proteomes" id="UP000887572">
    <property type="component" value="Unplaced"/>
</dbReference>
<evidence type="ECO:0000256" key="4">
    <source>
        <dbReference type="ARBA" id="ARBA00022759"/>
    </source>
</evidence>
<dbReference type="GO" id="GO:0004190">
    <property type="term" value="F:aspartic-type endopeptidase activity"/>
    <property type="evidence" value="ECO:0007669"/>
    <property type="project" value="InterPro"/>
</dbReference>
<keyword evidence="7" id="KW-1185">Reference proteome</keyword>
<protein>
    <submittedName>
        <fullName evidence="8">Peptidase A2 domain-containing protein</fullName>
    </submittedName>
</protein>